<dbReference type="SUPFAM" id="SSF48350">
    <property type="entry name" value="GTPase activation domain, GAP"/>
    <property type="match status" value="1"/>
</dbReference>
<dbReference type="GO" id="GO:0005886">
    <property type="term" value="C:plasma membrane"/>
    <property type="evidence" value="ECO:0007669"/>
    <property type="project" value="TreeGrafter"/>
</dbReference>
<dbReference type="InterPro" id="IPR031148">
    <property type="entry name" value="Plexin"/>
</dbReference>
<evidence type="ECO:0000259" key="1">
    <source>
        <dbReference type="Pfam" id="PF08337"/>
    </source>
</evidence>
<protein>
    <recommendedName>
        <fullName evidence="1">Plexin cytoplasmic RasGAP domain-containing protein</fullName>
    </recommendedName>
</protein>
<dbReference type="AlphaFoldDB" id="A0AB34GFZ9"/>
<dbReference type="Pfam" id="PF08337">
    <property type="entry name" value="Plexin_cytopl"/>
    <property type="match status" value="1"/>
</dbReference>
<keyword evidence="3" id="KW-1185">Reference proteome</keyword>
<dbReference type="GO" id="GO:0017154">
    <property type="term" value="F:semaphorin receptor activity"/>
    <property type="evidence" value="ECO:0007669"/>
    <property type="project" value="InterPro"/>
</dbReference>
<gene>
    <name evidence="2" type="ORF">J1605_012887</name>
</gene>
<proteinExistence type="predicted"/>
<dbReference type="EMBL" id="JAIQCJ010002232">
    <property type="protein sequence ID" value="KAJ8779036.1"/>
    <property type="molecule type" value="Genomic_DNA"/>
</dbReference>
<dbReference type="GO" id="GO:0002116">
    <property type="term" value="C:semaphorin receptor complex"/>
    <property type="evidence" value="ECO:0007669"/>
    <property type="project" value="TreeGrafter"/>
</dbReference>
<name>A0AB34GFZ9_ESCRO</name>
<dbReference type="InterPro" id="IPR013548">
    <property type="entry name" value="Plexin_cytoplasmic_RasGAP_dom"/>
</dbReference>
<evidence type="ECO:0000313" key="3">
    <source>
        <dbReference type="Proteomes" id="UP001159641"/>
    </source>
</evidence>
<dbReference type="Proteomes" id="UP001159641">
    <property type="component" value="Unassembled WGS sequence"/>
</dbReference>
<feature type="domain" description="Plexin cytoplasmic RasGAP" evidence="1">
    <location>
        <begin position="1"/>
        <end position="121"/>
    </location>
</feature>
<evidence type="ECO:0000313" key="2">
    <source>
        <dbReference type="EMBL" id="KAJ8779036.1"/>
    </source>
</evidence>
<comment type="caution">
    <text evidence="2">The sequence shown here is derived from an EMBL/GenBank/DDBJ whole genome shotgun (WGS) entry which is preliminary data.</text>
</comment>
<accession>A0AB34GFZ9</accession>
<reference evidence="2 3" key="1">
    <citation type="submission" date="2022-11" db="EMBL/GenBank/DDBJ databases">
        <title>Whole genome sequence of Eschrichtius robustus ER-17-0199.</title>
        <authorList>
            <person name="Bruniche-Olsen A."/>
            <person name="Black A.N."/>
            <person name="Fields C.J."/>
            <person name="Walden K."/>
            <person name="Dewoody J.A."/>
        </authorList>
    </citation>
    <scope>NUCLEOTIDE SEQUENCE [LARGE SCALE GENOMIC DNA]</scope>
    <source>
        <strain evidence="2">ER-17-0199</strain>
        <tissue evidence="2">Blubber</tissue>
    </source>
</reference>
<dbReference type="Gene3D" id="1.10.506.10">
    <property type="entry name" value="GTPase Activation - p120gap, domain 1"/>
    <property type="match status" value="1"/>
</dbReference>
<dbReference type="PANTHER" id="PTHR22625">
    <property type="entry name" value="PLEXIN"/>
    <property type="match status" value="1"/>
</dbReference>
<dbReference type="PANTHER" id="PTHR22625:SF35">
    <property type="entry name" value="PLEXIN-A1"/>
    <property type="match status" value="1"/>
</dbReference>
<sequence>MFDSLDDRADQHQIHDADVRHTWKSDCLPLSFWVNVIKNPQFVFDIHGSSTTDTCLWVVTQTFMDSRSTSGHKLGKDSPSNKLLYAKDIPNYKSWVERYYAGIAKMPAISDQDMSAYLAEQ</sequence>
<dbReference type="GO" id="GO:0030334">
    <property type="term" value="P:regulation of cell migration"/>
    <property type="evidence" value="ECO:0007669"/>
    <property type="project" value="TreeGrafter"/>
</dbReference>
<organism evidence="2 3">
    <name type="scientific">Eschrichtius robustus</name>
    <name type="common">California gray whale</name>
    <name type="synonym">Eschrichtius gibbosus</name>
    <dbReference type="NCBI Taxonomy" id="9764"/>
    <lineage>
        <taxon>Eukaryota</taxon>
        <taxon>Metazoa</taxon>
        <taxon>Chordata</taxon>
        <taxon>Craniata</taxon>
        <taxon>Vertebrata</taxon>
        <taxon>Euteleostomi</taxon>
        <taxon>Mammalia</taxon>
        <taxon>Eutheria</taxon>
        <taxon>Laurasiatheria</taxon>
        <taxon>Artiodactyla</taxon>
        <taxon>Whippomorpha</taxon>
        <taxon>Cetacea</taxon>
        <taxon>Mysticeti</taxon>
        <taxon>Eschrichtiidae</taxon>
        <taxon>Eschrichtius</taxon>
    </lineage>
</organism>
<dbReference type="InterPro" id="IPR008936">
    <property type="entry name" value="Rho_GTPase_activation_prot"/>
</dbReference>